<comment type="caution">
    <text evidence="2">The sequence shown here is derived from an EMBL/GenBank/DDBJ whole genome shotgun (WGS) entry which is preliminary data.</text>
</comment>
<dbReference type="EMBL" id="BTGU01001880">
    <property type="protein sequence ID" value="GMN30744.1"/>
    <property type="molecule type" value="Genomic_DNA"/>
</dbReference>
<reference evidence="2" key="1">
    <citation type="submission" date="2023-07" db="EMBL/GenBank/DDBJ databases">
        <title>draft genome sequence of fig (Ficus carica).</title>
        <authorList>
            <person name="Takahashi T."/>
            <person name="Nishimura K."/>
        </authorList>
    </citation>
    <scope>NUCLEOTIDE SEQUENCE</scope>
</reference>
<keyword evidence="3" id="KW-1185">Reference proteome</keyword>
<evidence type="ECO:0000256" key="1">
    <source>
        <dbReference type="SAM" id="MobiDB-lite"/>
    </source>
</evidence>
<feature type="region of interest" description="Disordered" evidence="1">
    <location>
        <begin position="7"/>
        <end position="40"/>
    </location>
</feature>
<protein>
    <submittedName>
        <fullName evidence="2">Uncharacterized protein</fullName>
    </submittedName>
</protein>
<organism evidence="2 3">
    <name type="scientific">Ficus carica</name>
    <name type="common">Common fig</name>
    <dbReference type="NCBI Taxonomy" id="3494"/>
    <lineage>
        <taxon>Eukaryota</taxon>
        <taxon>Viridiplantae</taxon>
        <taxon>Streptophyta</taxon>
        <taxon>Embryophyta</taxon>
        <taxon>Tracheophyta</taxon>
        <taxon>Spermatophyta</taxon>
        <taxon>Magnoliopsida</taxon>
        <taxon>eudicotyledons</taxon>
        <taxon>Gunneridae</taxon>
        <taxon>Pentapetalae</taxon>
        <taxon>rosids</taxon>
        <taxon>fabids</taxon>
        <taxon>Rosales</taxon>
        <taxon>Moraceae</taxon>
        <taxon>Ficeae</taxon>
        <taxon>Ficus</taxon>
    </lineage>
</organism>
<dbReference type="AlphaFoldDB" id="A0AA88D975"/>
<feature type="compositionally biased region" description="Low complexity" evidence="1">
    <location>
        <begin position="19"/>
        <end position="38"/>
    </location>
</feature>
<evidence type="ECO:0000313" key="3">
    <source>
        <dbReference type="Proteomes" id="UP001187192"/>
    </source>
</evidence>
<sequence>MELELEQTIKRHQSRAHISSTSNNKTSSKTTKSASQSSYGLCNRSDSFRSLEFDVLKSESPAVRLSWLRSQIIGGQVEYDSLFWKRILTYADHIASGRSLLYIENFVIYNVLPFYGMFD</sequence>
<name>A0AA88D975_FICCA</name>
<accession>A0AA88D975</accession>
<dbReference type="Proteomes" id="UP001187192">
    <property type="component" value="Unassembled WGS sequence"/>
</dbReference>
<evidence type="ECO:0000313" key="2">
    <source>
        <dbReference type="EMBL" id="GMN30744.1"/>
    </source>
</evidence>
<proteinExistence type="predicted"/>
<gene>
    <name evidence="2" type="ORF">TIFTF001_041503</name>
</gene>